<dbReference type="OrthoDB" id="2110361at2759"/>
<name>A0A9P4K9K2_9PLEO</name>
<dbReference type="PANTHER" id="PTHR46910:SF1">
    <property type="entry name" value="MISCELLANEOUS ZN(II)2CYS6 TRANSCRIPTION FACTOR (EUROFUNG)-RELATED"/>
    <property type="match status" value="1"/>
</dbReference>
<dbReference type="InterPro" id="IPR001138">
    <property type="entry name" value="Zn2Cys6_DnaBD"/>
</dbReference>
<feature type="region of interest" description="Disordered" evidence="4">
    <location>
        <begin position="660"/>
        <end position="702"/>
    </location>
</feature>
<feature type="compositionally biased region" description="Low complexity" evidence="4">
    <location>
        <begin position="154"/>
        <end position="165"/>
    </location>
</feature>
<reference evidence="7" key="1">
    <citation type="journal article" date="2020" name="Stud. Mycol.">
        <title>101 Dothideomycetes genomes: A test case for predicting lifestyles and emergence of pathogens.</title>
        <authorList>
            <person name="Haridas S."/>
            <person name="Albert R."/>
            <person name="Binder M."/>
            <person name="Bloem J."/>
            <person name="LaButti K."/>
            <person name="Salamov A."/>
            <person name="Andreopoulos B."/>
            <person name="Baker S."/>
            <person name="Barry K."/>
            <person name="Bills G."/>
            <person name="Bluhm B."/>
            <person name="Cannon C."/>
            <person name="Castanera R."/>
            <person name="Culley D."/>
            <person name="Daum C."/>
            <person name="Ezra D."/>
            <person name="Gonzalez J."/>
            <person name="Henrissat B."/>
            <person name="Kuo A."/>
            <person name="Liang C."/>
            <person name="Lipzen A."/>
            <person name="Lutzoni F."/>
            <person name="Magnuson J."/>
            <person name="Mondo S."/>
            <person name="Nolan M."/>
            <person name="Ohm R."/>
            <person name="Pangilinan J."/>
            <person name="Park H.-J."/>
            <person name="Ramirez L."/>
            <person name="Alfaro M."/>
            <person name="Sun H."/>
            <person name="Tritt A."/>
            <person name="Yoshinaga Y."/>
            <person name="Zwiers L.-H."/>
            <person name="Turgeon B."/>
            <person name="Goodwin S."/>
            <person name="Spatafora J."/>
            <person name="Crous P."/>
            <person name="Grigoriev I."/>
        </authorList>
    </citation>
    <scope>NUCLEOTIDE SEQUENCE [LARGE SCALE GENOMIC DNA]</scope>
    <source>
        <strain evidence="7">CBS 304.66</strain>
    </source>
</reference>
<dbReference type="EMBL" id="ML986610">
    <property type="protein sequence ID" value="KAF2265239.1"/>
    <property type="molecule type" value="Genomic_DNA"/>
</dbReference>
<dbReference type="AlphaFoldDB" id="A0A9P4K9K2"/>
<dbReference type="InterPro" id="IPR050987">
    <property type="entry name" value="AtrR-like"/>
</dbReference>
<keyword evidence="2" id="KW-0539">Nucleus</keyword>
<feature type="compositionally biased region" description="Polar residues" evidence="4">
    <location>
        <begin position="51"/>
        <end position="63"/>
    </location>
</feature>
<organism evidence="6 7">
    <name type="scientific">Lojkania enalia</name>
    <dbReference type="NCBI Taxonomy" id="147567"/>
    <lineage>
        <taxon>Eukaryota</taxon>
        <taxon>Fungi</taxon>
        <taxon>Dikarya</taxon>
        <taxon>Ascomycota</taxon>
        <taxon>Pezizomycotina</taxon>
        <taxon>Dothideomycetes</taxon>
        <taxon>Pleosporomycetidae</taxon>
        <taxon>Pleosporales</taxon>
        <taxon>Pleosporales incertae sedis</taxon>
        <taxon>Lojkania</taxon>
    </lineage>
</organism>
<sequence>MPHIGSRSPGGFTTSPYSRPFGASSTPSSTVSGGLQDAHPDEPLSLPATGISHSQISSSNLNAQKRAYRQRRKDPSCDACRERKVKCDATETTACSECSSRNHKCQFTKETNRRMSSIKQVQDLQSQLAELRQENTHLRTRVTDRDVMDIDRGSTPSRPSDTRSPLQTTAQRVRPPVMNNFGHVRRNIRIHSQGIFDPPSWSRQSDIPSTNTFSVPEIPARSDFAYLSRAYLLSVHEMFPMLHWPTFQHEVDHIYTSRTFHSTSREWIALFFAVMACGALQITSASTDSPKDRHSGMKYFEISSRILMPWPEHFTINYVKAAFLLSVFASESNRRSAGSMWLATAVRTAQGLQINSELGSLPMIEAETRRRLWWSLYAWDRITSLEAFWPMLIHEDDCNISLPSAIEDRYMQPQGFVRSQTASTPFAGFVAVIQVAQMYSHLFQTLKSSIVSTHTLQIYDERFHAKQLLLPESHHPASEGFLDPTALIPIFTLQSARFHLYRHNISPVSRPSDRVEALQRCTLVAQDTAKSIARTLKPPNPSSESEGVWRTKVAQIASTMVCVHLWRCTLILCFRADYETALLCTSLSATIGDLRAVNTACGKNLSFFLDRLIERVRSGGSGHQLELDQDEEILAYVSGDMQGNLDHSWVWTGSDFWPSPTSPHTSPHSSIQTHGSDDPMQGTHLPLRQLPGSPEIGTREWDGWGGIEQTIRQLMEEQRARLAQPASYYPPPHNPVKRVQLAPDAPTSPSRSTPVPPPTPSSTSRISIPNII</sequence>
<feature type="region of interest" description="Disordered" evidence="4">
    <location>
        <begin position="725"/>
        <end position="772"/>
    </location>
</feature>
<dbReference type="SMART" id="SM00066">
    <property type="entry name" value="GAL4"/>
    <property type="match status" value="1"/>
</dbReference>
<protein>
    <recommendedName>
        <fullName evidence="5">Zn(2)-C6 fungal-type domain-containing protein</fullName>
    </recommendedName>
</protein>
<dbReference type="GO" id="GO:0000981">
    <property type="term" value="F:DNA-binding transcription factor activity, RNA polymerase II-specific"/>
    <property type="evidence" value="ECO:0007669"/>
    <property type="project" value="InterPro"/>
</dbReference>
<evidence type="ECO:0000259" key="5">
    <source>
        <dbReference type="PROSITE" id="PS50048"/>
    </source>
</evidence>
<gene>
    <name evidence="6" type="ORF">CC78DRAFT_462031</name>
</gene>
<dbReference type="InterPro" id="IPR036864">
    <property type="entry name" value="Zn2-C6_fun-type_DNA-bd_sf"/>
</dbReference>
<dbReference type="GO" id="GO:0008270">
    <property type="term" value="F:zinc ion binding"/>
    <property type="evidence" value="ECO:0007669"/>
    <property type="project" value="InterPro"/>
</dbReference>
<dbReference type="InterPro" id="IPR007219">
    <property type="entry name" value="XnlR_reg_dom"/>
</dbReference>
<keyword evidence="3" id="KW-0175">Coiled coil</keyword>
<dbReference type="SUPFAM" id="SSF57701">
    <property type="entry name" value="Zn2/Cys6 DNA-binding domain"/>
    <property type="match status" value="1"/>
</dbReference>
<proteinExistence type="predicted"/>
<feature type="compositionally biased region" description="Polar residues" evidence="4">
    <location>
        <begin position="11"/>
        <end position="33"/>
    </location>
</feature>
<evidence type="ECO:0000313" key="7">
    <source>
        <dbReference type="Proteomes" id="UP000800093"/>
    </source>
</evidence>
<dbReference type="GO" id="GO:0003677">
    <property type="term" value="F:DNA binding"/>
    <property type="evidence" value="ECO:0007669"/>
    <property type="project" value="InterPro"/>
</dbReference>
<comment type="caution">
    <text evidence="6">The sequence shown here is derived from an EMBL/GenBank/DDBJ whole genome shotgun (WGS) entry which is preliminary data.</text>
</comment>
<dbReference type="SMART" id="SM00906">
    <property type="entry name" value="Fungal_trans"/>
    <property type="match status" value="1"/>
</dbReference>
<dbReference type="PROSITE" id="PS00463">
    <property type="entry name" value="ZN2_CY6_FUNGAL_1"/>
    <property type="match status" value="1"/>
</dbReference>
<dbReference type="GO" id="GO:0006351">
    <property type="term" value="P:DNA-templated transcription"/>
    <property type="evidence" value="ECO:0007669"/>
    <property type="project" value="InterPro"/>
</dbReference>
<dbReference type="CDD" id="cd00067">
    <property type="entry name" value="GAL4"/>
    <property type="match status" value="1"/>
</dbReference>
<dbReference type="PANTHER" id="PTHR46910">
    <property type="entry name" value="TRANSCRIPTION FACTOR PDR1"/>
    <property type="match status" value="1"/>
</dbReference>
<dbReference type="CDD" id="cd12148">
    <property type="entry name" value="fungal_TF_MHR"/>
    <property type="match status" value="1"/>
</dbReference>
<dbReference type="Gene3D" id="4.10.240.10">
    <property type="entry name" value="Zn(2)-C6 fungal-type DNA-binding domain"/>
    <property type="match status" value="1"/>
</dbReference>
<dbReference type="PROSITE" id="PS50048">
    <property type="entry name" value="ZN2_CY6_FUNGAL_2"/>
    <property type="match status" value="1"/>
</dbReference>
<evidence type="ECO:0000256" key="1">
    <source>
        <dbReference type="ARBA" id="ARBA00022723"/>
    </source>
</evidence>
<feature type="compositionally biased region" description="Low complexity" evidence="4">
    <location>
        <begin position="761"/>
        <end position="772"/>
    </location>
</feature>
<evidence type="ECO:0000256" key="2">
    <source>
        <dbReference type="ARBA" id="ARBA00023242"/>
    </source>
</evidence>
<keyword evidence="7" id="KW-1185">Reference proteome</keyword>
<dbReference type="Pfam" id="PF00172">
    <property type="entry name" value="Zn_clus"/>
    <property type="match status" value="1"/>
</dbReference>
<keyword evidence="1" id="KW-0479">Metal-binding</keyword>
<feature type="domain" description="Zn(2)-C6 fungal-type" evidence="5">
    <location>
        <begin position="76"/>
        <end position="107"/>
    </location>
</feature>
<feature type="compositionally biased region" description="Low complexity" evidence="4">
    <location>
        <begin position="660"/>
        <end position="670"/>
    </location>
</feature>
<evidence type="ECO:0000313" key="6">
    <source>
        <dbReference type="EMBL" id="KAF2265239.1"/>
    </source>
</evidence>
<evidence type="ECO:0000256" key="4">
    <source>
        <dbReference type="SAM" id="MobiDB-lite"/>
    </source>
</evidence>
<dbReference type="Proteomes" id="UP000800093">
    <property type="component" value="Unassembled WGS sequence"/>
</dbReference>
<feature type="region of interest" description="Disordered" evidence="4">
    <location>
        <begin position="147"/>
        <end position="169"/>
    </location>
</feature>
<accession>A0A9P4K9K2</accession>
<evidence type="ECO:0000256" key="3">
    <source>
        <dbReference type="SAM" id="Coils"/>
    </source>
</evidence>
<dbReference type="Pfam" id="PF04082">
    <property type="entry name" value="Fungal_trans"/>
    <property type="match status" value="1"/>
</dbReference>
<feature type="coiled-coil region" evidence="3">
    <location>
        <begin position="114"/>
        <end position="141"/>
    </location>
</feature>
<feature type="region of interest" description="Disordered" evidence="4">
    <location>
        <begin position="1"/>
        <end position="75"/>
    </location>
</feature>